<dbReference type="AlphaFoldDB" id="A0A2X3DI93"/>
<dbReference type="EMBL" id="UAWL01000013">
    <property type="protein sequence ID" value="SQC36235.1"/>
    <property type="molecule type" value="Genomic_DNA"/>
</dbReference>
<evidence type="ECO:0000313" key="4">
    <source>
        <dbReference type="Proteomes" id="UP000250166"/>
    </source>
</evidence>
<organism evidence="1 4">
    <name type="scientific">Helicobacter fennelliae</name>
    <dbReference type="NCBI Taxonomy" id="215"/>
    <lineage>
        <taxon>Bacteria</taxon>
        <taxon>Pseudomonadati</taxon>
        <taxon>Campylobacterota</taxon>
        <taxon>Epsilonproteobacteria</taxon>
        <taxon>Campylobacterales</taxon>
        <taxon>Helicobacteraceae</taxon>
        <taxon>Helicobacter</taxon>
    </lineage>
</organism>
<accession>A0A2X3DI93</accession>
<evidence type="ECO:0000313" key="1">
    <source>
        <dbReference type="EMBL" id="SQB97990.1"/>
    </source>
</evidence>
<protein>
    <submittedName>
        <fullName evidence="1">Uncharacterized protein</fullName>
    </submittedName>
</protein>
<dbReference type="EMBL" id="UAWL01000006">
    <property type="protein sequence ID" value="SQB97990.1"/>
    <property type="molecule type" value="Genomic_DNA"/>
</dbReference>
<evidence type="ECO:0000313" key="3">
    <source>
        <dbReference type="EMBL" id="SQC36238.1"/>
    </source>
</evidence>
<dbReference type="Proteomes" id="UP000250166">
    <property type="component" value="Unassembled WGS sequence"/>
</dbReference>
<dbReference type="EMBL" id="UAWL01000013">
    <property type="protein sequence ID" value="SQC36238.1"/>
    <property type="molecule type" value="Genomic_DNA"/>
</dbReference>
<gene>
    <name evidence="1" type="ORF">NCTC13102_00440</name>
    <name evidence="2" type="ORF">NCTC13102_02045</name>
    <name evidence="3" type="ORF">NCTC13102_02048</name>
</gene>
<name>A0A2X3DI93_9HELI</name>
<evidence type="ECO:0000313" key="2">
    <source>
        <dbReference type="EMBL" id="SQC36235.1"/>
    </source>
</evidence>
<proteinExistence type="predicted"/>
<reference evidence="1 4" key="1">
    <citation type="submission" date="2018-06" db="EMBL/GenBank/DDBJ databases">
        <authorList>
            <consortium name="Pathogen Informatics"/>
            <person name="Doyle S."/>
        </authorList>
    </citation>
    <scope>NUCLEOTIDE SEQUENCE [LARGE SCALE GENOMIC DNA]</scope>
    <source>
        <strain evidence="1 4">NCTC13102</strain>
    </source>
</reference>
<sequence>MYDVNLKVVILRFQILALLTLNRVNPNNESLLTQIGFHDLTLNANTGLVINDFQNLNVGNSGGGTTYFRLNNASLVFNGDLATSIFSGFKNSFILLDSSTFSWSGNKFTMQGQLQTS</sequence>